<accession>H8Z5E5</accession>
<protein>
    <submittedName>
        <fullName evidence="2">Restriction endonuclease</fullName>
    </submittedName>
</protein>
<gene>
    <name evidence="2" type="ORF">Thi970DRAFT_03069</name>
</gene>
<keyword evidence="2" id="KW-0378">Hydrolase</keyword>
<dbReference type="PANTHER" id="PTHR39639:SF1">
    <property type="entry name" value="DUF262 DOMAIN-CONTAINING PROTEIN"/>
    <property type="match status" value="1"/>
</dbReference>
<dbReference type="STRING" id="631362.Thi970DRAFT_03069"/>
<keyword evidence="2" id="KW-0255">Endonuclease</keyword>
<keyword evidence="3" id="KW-1185">Reference proteome</keyword>
<dbReference type="EMBL" id="JH603170">
    <property type="protein sequence ID" value="EIC19491.1"/>
    <property type="molecule type" value="Genomic_DNA"/>
</dbReference>
<dbReference type="Pfam" id="PF01844">
    <property type="entry name" value="HNH"/>
    <property type="match status" value="1"/>
</dbReference>
<keyword evidence="2" id="KW-0540">Nuclease</keyword>
<dbReference type="InterPro" id="IPR002711">
    <property type="entry name" value="HNH"/>
</dbReference>
<reference evidence="3" key="1">
    <citation type="submission" date="2011-06" db="EMBL/GenBank/DDBJ databases">
        <authorList>
            <consortium name="US DOE Joint Genome Institute (JGI-PGF)"/>
            <person name="Lucas S."/>
            <person name="Han J."/>
            <person name="Lapidus A."/>
            <person name="Cheng J.-F."/>
            <person name="Goodwin L."/>
            <person name="Pitluck S."/>
            <person name="Peters L."/>
            <person name="Land M.L."/>
            <person name="Hauser L."/>
            <person name="Vogl K."/>
            <person name="Liu Z."/>
            <person name="Overmann J."/>
            <person name="Frigaard N.-U."/>
            <person name="Bryant D.A."/>
            <person name="Woyke T.J."/>
        </authorList>
    </citation>
    <scope>NUCLEOTIDE SEQUENCE [LARGE SCALE GENOMIC DNA]</scope>
    <source>
        <strain evidence="3">970</strain>
    </source>
</reference>
<dbReference type="HOGENOM" id="CLU_749475_0_0_6"/>
<dbReference type="GO" id="GO:0004519">
    <property type="term" value="F:endonuclease activity"/>
    <property type="evidence" value="ECO:0007669"/>
    <property type="project" value="UniProtKB-KW"/>
</dbReference>
<evidence type="ECO:0000313" key="3">
    <source>
        <dbReference type="Proteomes" id="UP000002964"/>
    </source>
</evidence>
<dbReference type="RefSeq" id="WP_009149842.1">
    <property type="nucleotide sequence ID" value="NZ_CP121471.1"/>
</dbReference>
<evidence type="ECO:0000313" key="2">
    <source>
        <dbReference type="EMBL" id="EIC19491.1"/>
    </source>
</evidence>
<reference evidence="2 3" key="2">
    <citation type="submission" date="2011-11" db="EMBL/GenBank/DDBJ databases">
        <authorList>
            <consortium name="US DOE Joint Genome Institute"/>
            <person name="Lucas S."/>
            <person name="Han J."/>
            <person name="Lapidus A."/>
            <person name="Cheng J.-F."/>
            <person name="Goodwin L."/>
            <person name="Pitluck S."/>
            <person name="Peters L."/>
            <person name="Ovchinnikova G."/>
            <person name="Zhang X."/>
            <person name="Detter J.C."/>
            <person name="Han C."/>
            <person name="Tapia R."/>
            <person name="Land M."/>
            <person name="Hauser L."/>
            <person name="Kyrpides N."/>
            <person name="Ivanova N."/>
            <person name="Pagani I."/>
            <person name="Vogl K."/>
            <person name="Liu Z."/>
            <person name="Overmann J."/>
            <person name="Frigaard N.-U."/>
            <person name="Bryant D."/>
            <person name="Woyke T."/>
        </authorList>
    </citation>
    <scope>NUCLEOTIDE SEQUENCE [LARGE SCALE GENOMIC DNA]</scope>
    <source>
        <strain evidence="2 3">970</strain>
    </source>
</reference>
<feature type="domain" description="HNH nuclease" evidence="1">
    <location>
        <begin position="303"/>
        <end position="356"/>
    </location>
</feature>
<dbReference type="Proteomes" id="UP000002964">
    <property type="component" value="Unassembled WGS sequence"/>
</dbReference>
<dbReference type="PANTHER" id="PTHR39639">
    <property type="entry name" value="CHROMOSOME 16, WHOLE GENOME SHOTGUN SEQUENCE"/>
    <property type="match status" value="1"/>
</dbReference>
<sequence length="361" mass="42341">MKIEFREITVRELTDSYQDNEEDGVSGYGGKLDIRPPYQREFIYKDKQRDAVVDTIIKNFPLNVMYWAVRNDGEFEVIDGQQRTISICQYVEGDFAFDNLYFHNRQEDEQERILNYKLMVYLCSGTDSERLEWFKTINIAGEELTEQELRNAVYAGSWVTDAKRHFSKNGCPAYGLGSKYLSGTAIRQDYLETAIKWISKNNDIENYMAENQHKPNANNLWLYFQSVIAWVKSTFPVYRKEMKGIAWGDLYNMFKDQELDPRKLEDEVSTLMEDEDVTKKKGIYAYVLDGKEKNLNIRAFSKNEKREAYERQKGICTVCKEHFDIDDMEADHITPWHEGGKTSAENCQMLCKEDNRRKSGK</sequence>
<dbReference type="GO" id="GO:0003676">
    <property type="term" value="F:nucleic acid binding"/>
    <property type="evidence" value="ECO:0007669"/>
    <property type="project" value="InterPro"/>
</dbReference>
<name>H8Z5E5_9GAMM</name>
<proteinExistence type="predicted"/>
<dbReference type="InterPro" id="IPR004919">
    <property type="entry name" value="GmrSD_N"/>
</dbReference>
<organism evidence="2 3">
    <name type="scientific">Thiorhodovibrio frisius</name>
    <dbReference type="NCBI Taxonomy" id="631362"/>
    <lineage>
        <taxon>Bacteria</taxon>
        <taxon>Pseudomonadati</taxon>
        <taxon>Pseudomonadota</taxon>
        <taxon>Gammaproteobacteria</taxon>
        <taxon>Chromatiales</taxon>
        <taxon>Chromatiaceae</taxon>
        <taxon>Thiorhodovibrio</taxon>
    </lineage>
</organism>
<dbReference type="SMART" id="SM00507">
    <property type="entry name" value="HNHc"/>
    <property type="match status" value="1"/>
</dbReference>
<dbReference type="CDD" id="cd00085">
    <property type="entry name" value="HNHc"/>
    <property type="match status" value="1"/>
</dbReference>
<dbReference type="GO" id="GO:0008270">
    <property type="term" value="F:zinc ion binding"/>
    <property type="evidence" value="ECO:0007669"/>
    <property type="project" value="InterPro"/>
</dbReference>
<dbReference type="InterPro" id="IPR003615">
    <property type="entry name" value="HNH_nuc"/>
</dbReference>
<dbReference type="AlphaFoldDB" id="H8Z5E5"/>
<dbReference type="Gene3D" id="1.10.30.50">
    <property type="match status" value="1"/>
</dbReference>
<dbReference type="Pfam" id="PF03235">
    <property type="entry name" value="GmrSD_N"/>
    <property type="match status" value="1"/>
</dbReference>
<dbReference type="OrthoDB" id="9798761at2"/>
<dbReference type="eggNOG" id="COG1479">
    <property type="taxonomic scope" value="Bacteria"/>
</dbReference>
<evidence type="ECO:0000259" key="1">
    <source>
        <dbReference type="SMART" id="SM00507"/>
    </source>
</evidence>
<dbReference type="eggNOG" id="COG1403">
    <property type="taxonomic scope" value="Bacteria"/>
</dbReference>